<evidence type="ECO:0000259" key="1">
    <source>
        <dbReference type="Pfam" id="PF00501"/>
    </source>
</evidence>
<evidence type="ECO:0000313" key="3">
    <source>
        <dbReference type="EMBL" id="KAL2834167.1"/>
    </source>
</evidence>
<feature type="domain" description="AMP-dependent synthetase/ligase" evidence="1">
    <location>
        <begin position="33"/>
        <end position="402"/>
    </location>
</feature>
<dbReference type="InterPro" id="IPR025110">
    <property type="entry name" value="AMP-bd_C"/>
</dbReference>
<dbReference type="EMBL" id="JBFXLU010000224">
    <property type="protein sequence ID" value="KAL2834167.1"/>
    <property type="molecule type" value="Genomic_DNA"/>
</dbReference>
<evidence type="ECO:0008006" key="5">
    <source>
        <dbReference type="Google" id="ProtNLM"/>
    </source>
</evidence>
<sequence length="554" mass="61978">MGEHEGAFFKATGDVPISAKDLLSWIFEKPSPYPDEKPIYIDADNPTEALSRPQCRSIIRRLIAGLKAMSLQRGDCVCVHAFGNIYYSCIFLAVVGAGLVWTGTNPGYTRYELEHHLKKARAKLIISESALLDDILTVAKSCKIRPEHVLDLDLIDRPRPPVPTFRSWRFLMDYGEADWDTFDSLAMAKSTPACRLFSSGTTGLPKAASLSHHNLIAQHTLLHEQIPRPYDISRILCLPFFHAAMVPIGHVTPLRGGHTSYIMRRFQLEDFLRYTEQYKVSEIFVVPPIIVSLLQSALIQKYSLSSLRWGMIGGAALNLVAQKTFTGLMNANGRINCCYGMTELSCIAATYPWPEEDDEGSIGYFLPNLEVKLVDDAHQEIRAYDTTGEIWIRGPTVIDGYFDDPTATKLSFTGDWFHTGDLGYCAAKTKKWFIVGRKKELIKVRGFQVAPSELEAVLMSHPLIADAAVIGVPAPTEAEGELPRAYIVCKDNREGERLAEKDVHEHMAEHLAKYKQLRGGVVFLDNIPKTASGKYLKRKLLDLYQKQGDSASRL</sequence>
<organism evidence="3 4">
    <name type="scientific">Aspergillus pseudoustus</name>
    <dbReference type="NCBI Taxonomy" id="1810923"/>
    <lineage>
        <taxon>Eukaryota</taxon>
        <taxon>Fungi</taxon>
        <taxon>Dikarya</taxon>
        <taxon>Ascomycota</taxon>
        <taxon>Pezizomycotina</taxon>
        <taxon>Eurotiomycetes</taxon>
        <taxon>Eurotiomycetidae</taxon>
        <taxon>Eurotiales</taxon>
        <taxon>Aspergillaceae</taxon>
        <taxon>Aspergillus</taxon>
        <taxon>Aspergillus subgen. Nidulantes</taxon>
    </lineage>
</organism>
<feature type="domain" description="AMP-binding enzyme C-terminal" evidence="2">
    <location>
        <begin position="453"/>
        <end position="534"/>
    </location>
</feature>
<dbReference type="PANTHER" id="PTHR24096:SF265">
    <property type="entry name" value="ENZYME, PUTATIVE (AFU_ORTHOLOGUE AFUA_5G14270)-RELATED"/>
    <property type="match status" value="1"/>
</dbReference>
<dbReference type="InterPro" id="IPR045851">
    <property type="entry name" value="AMP-bd_C_sf"/>
</dbReference>
<keyword evidence="4" id="KW-1185">Reference proteome</keyword>
<dbReference type="Pfam" id="PF00501">
    <property type="entry name" value="AMP-binding"/>
    <property type="match status" value="1"/>
</dbReference>
<protein>
    <recommendedName>
        <fullName evidence="5">AMP-binding enzyme</fullName>
    </recommendedName>
</protein>
<accession>A0ABR4J2W7</accession>
<comment type="caution">
    <text evidence="3">The sequence shown here is derived from an EMBL/GenBank/DDBJ whole genome shotgun (WGS) entry which is preliminary data.</text>
</comment>
<reference evidence="3 4" key="1">
    <citation type="submission" date="2024-07" db="EMBL/GenBank/DDBJ databases">
        <title>Section-level genome sequencing and comparative genomics of Aspergillus sections Usti and Cavernicolus.</title>
        <authorList>
            <consortium name="Lawrence Berkeley National Laboratory"/>
            <person name="Nybo J.L."/>
            <person name="Vesth T.C."/>
            <person name="Theobald S."/>
            <person name="Frisvad J.C."/>
            <person name="Larsen T.O."/>
            <person name="Kjaerboelling I."/>
            <person name="Rothschild-Mancinelli K."/>
            <person name="Lyhne E.K."/>
            <person name="Kogle M.E."/>
            <person name="Barry K."/>
            <person name="Clum A."/>
            <person name="Na H."/>
            <person name="Ledsgaard L."/>
            <person name="Lin J."/>
            <person name="Lipzen A."/>
            <person name="Kuo A."/>
            <person name="Riley R."/>
            <person name="Mondo S."/>
            <person name="Labutti K."/>
            <person name="Haridas S."/>
            <person name="Pangalinan J."/>
            <person name="Salamov A.A."/>
            <person name="Simmons B.A."/>
            <person name="Magnuson J.K."/>
            <person name="Chen J."/>
            <person name="Drula E."/>
            <person name="Henrissat B."/>
            <person name="Wiebenga A."/>
            <person name="Lubbers R.J."/>
            <person name="Gomes A.C."/>
            <person name="Makela M.R."/>
            <person name="Stajich J."/>
            <person name="Grigoriev I.V."/>
            <person name="Mortensen U.H."/>
            <person name="De Vries R.P."/>
            <person name="Baker S.E."/>
            <person name="Andersen M.R."/>
        </authorList>
    </citation>
    <scope>NUCLEOTIDE SEQUENCE [LARGE SCALE GENOMIC DNA]</scope>
    <source>
        <strain evidence="3 4">CBS 123904</strain>
    </source>
</reference>
<dbReference type="Pfam" id="PF13193">
    <property type="entry name" value="AMP-binding_C"/>
    <property type="match status" value="1"/>
</dbReference>
<dbReference type="Proteomes" id="UP001610446">
    <property type="component" value="Unassembled WGS sequence"/>
</dbReference>
<name>A0ABR4J2W7_9EURO</name>
<proteinExistence type="predicted"/>
<dbReference type="Gene3D" id="3.30.300.30">
    <property type="match status" value="1"/>
</dbReference>
<gene>
    <name evidence="3" type="ORF">BJY01DRAFT_239193</name>
</gene>
<dbReference type="InterPro" id="IPR042099">
    <property type="entry name" value="ANL_N_sf"/>
</dbReference>
<dbReference type="PANTHER" id="PTHR24096">
    <property type="entry name" value="LONG-CHAIN-FATTY-ACID--COA LIGASE"/>
    <property type="match status" value="1"/>
</dbReference>
<evidence type="ECO:0000259" key="2">
    <source>
        <dbReference type="Pfam" id="PF13193"/>
    </source>
</evidence>
<dbReference type="CDD" id="cd05911">
    <property type="entry name" value="Firefly_Luc_like"/>
    <property type="match status" value="1"/>
</dbReference>
<dbReference type="InterPro" id="IPR000873">
    <property type="entry name" value="AMP-dep_synth/lig_dom"/>
</dbReference>
<dbReference type="Gene3D" id="3.40.50.12780">
    <property type="entry name" value="N-terminal domain of ligase-like"/>
    <property type="match status" value="1"/>
</dbReference>
<dbReference type="SUPFAM" id="SSF56801">
    <property type="entry name" value="Acetyl-CoA synthetase-like"/>
    <property type="match status" value="1"/>
</dbReference>
<evidence type="ECO:0000313" key="4">
    <source>
        <dbReference type="Proteomes" id="UP001610446"/>
    </source>
</evidence>